<dbReference type="KEGG" id="vg:80541266"/>
<reference evidence="4" key="1">
    <citation type="journal article" date="2019" name="Viruses">
        <title>A Novel Alphabaculovirus from the Soybean Looper, Chrysodeixis includens, that Produces Tetrahedral Occlusion Bodies and Encodes Two Copies of he65.</title>
        <authorList>
            <person name="Harrison R.L."/>
            <person name="Rowley D.L."/>
            <person name="Popham H.J.R."/>
        </authorList>
    </citation>
    <scope>NUCLEOTIDE SEQUENCE</scope>
    <source>
        <strain evidence="4">ChinNPV-1</strain>
    </source>
</reference>
<dbReference type="InterPro" id="IPR009615">
    <property type="entry name" value="Desmo_N"/>
</dbReference>
<feature type="region of interest" description="Disordered" evidence="2">
    <location>
        <begin position="132"/>
        <end position="156"/>
    </location>
</feature>
<evidence type="ECO:0000256" key="1">
    <source>
        <dbReference type="SAM" id="Coils"/>
    </source>
</evidence>
<proteinExistence type="predicted"/>
<feature type="compositionally biased region" description="Low complexity" evidence="2">
    <location>
        <begin position="134"/>
        <end position="143"/>
    </location>
</feature>
<dbReference type="Pfam" id="PF06771">
    <property type="entry name" value="Desmo_N"/>
    <property type="match status" value="1"/>
</dbReference>
<dbReference type="RefSeq" id="YP_010802496.1">
    <property type="nucleotide sequence ID" value="NC_077025.1"/>
</dbReference>
<feature type="domain" description="Viral desmoplakin N-terminal" evidence="3">
    <location>
        <begin position="11"/>
        <end position="96"/>
    </location>
</feature>
<feature type="coiled-coil region" evidence="1">
    <location>
        <begin position="402"/>
        <end position="507"/>
    </location>
</feature>
<feature type="coiled-coil region" evidence="1">
    <location>
        <begin position="290"/>
        <end position="341"/>
    </location>
</feature>
<dbReference type="GeneID" id="80541266"/>
<accession>A0A5B8YRD4</accession>
<evidence type="ECO:0000256" key="2">
    <source>
        <dbReference type="SAM" id="MobiDB-lite"/>
    </source>
</evidence>
<name>A0A5B8YRD4_9ABAC</name>
<dbReference type="Proteomes" id="UP001162233">
    <property type="component" value="Segment"/>
</dbReference>
<organism evidence="4 5">
    <name type="scientific">Chrysodeixis includens nucleopolyhedrovirus</name>
    <dbReference type="NCBI Taxonomy" id="1207438"/>
    <lineage>
        <taxon>Viruses</taxon>
        <taxon>Viruses incertae sedis</taxon>
        <taxon>Naldaviricetes</taxon>
        <taxon>Lefavirales</taxon>
        <taxon>Baculoviridae</taxon>
        <taxon>Alphabaculovirus</taxon>
        <taxon>Alphabaculovirus chrincludentis</taxon>
        <taxon>Alphabaculovirus alterchrincludentis</taxon>
    </lineage>
</organism>
<sequence>MNRYRATSNPKYKNTDVNASTVQNLLKTINTMSQRCKTQESTDDILKRIRSIILLHRPHLISRIDLQIPELITEALIPNTGSNQITHNFNYKYDYNSNVPTAIPPNPFVQNDNSRQETFYGQPGNIPVQMFTFNQTPSNNQQPQPQPPPAQPSSAATNIVTSFPTQCTTVVLADEDTVLLNETYQRTLRSSTILTYKQLINVLTSVSQKYILSEVFITSLVRLETFDSLLSNDLRELVDCIQRTTNWTLSGSGSLANICQIVSLVITAYCRLASTITRSSTFNLSNFSSIQQMRTQIESIQSNLNELVANNDTVAMETDQIVNLNNRIERMQNEIAERDSTIMTLNTRSSLLNQRIQSLESANTVLISSFNSLARTFNVANVASAENVNSVETVTISITDRLREKQNQIRNLETTLGQAKLENINASSKLQSDLRKAQADLERTTQSLISVQSQLNERTSSAESGLVALKDQLVTIREENQTLQTTVNSLTAELNAAREENATLRSESLRPVARTKPYNRPTTSTGLGTDTNLDARLRGLQRVVQDTEAINVRLSNENTELKNEISRLQQEKYEMSTTNQSSCDRLQIDVDNVKQKVENLIQNQATLNLQDINTLNQKTTDYYNTKLSELTNENQSLREALDNDITVQSDKLTDRFNIAEINLQNKIERLASQINPILERTQLAENYINSLKNNYEVLARNSSINRETSE</sequence>
<feature type="coiled-coil region" evidence="1">
    <location>
        <begin position="544"/>
        <end position="610"/>
    </location>
</feature>
<protein>
    <submittedName>
        <fullName evidence="4">Desmoplakin</fullName>
    </submittedName>
</protein>
<evidence type="ECO:0000313" key="5">
    <source>
        <dbReference type="Proteomes" id="UP001162233"/>
    </source>
</evidence>
<dbReference type="EMBL" id="MK746083">
    <property type="protein sequence ID" value="QED40580.1"/>
    <property type="molecule type" value="Genomic_DNA"/>
</dbReference>
<evidence type="ECO:0000259" key="3">
    <source>
        <dbReference type="Pfam" id="PF06771"/>
    </source>
</evidence>
<keyword evidence="5" id="KW-1185">Reference proteome</keyword>
<evidence type="ECO:0000313" key="4">
    <source>
        <dbReference type="EMBL" id="QED40580.1"/>
    </source>
</evidence>
<keyword evidence="1" id="KW-0175">Coiled coil</keyword>